<keyword evidence="2" id="KW-1185">Reference proteome</keyword>
<dbReference type="RefSeq" id="WP_121926258.1">
    <property type="nucleotide sequence ID" value="NZ_CBCSGA010000013.1"/>
</dbReference>
<evidence type="ECO:0000313" key="1">
    <source>
        <dbReference type="EMBL" id="RMA73081.1"/>
    </source>
</evidence>
<dbReference type="Proteomes" id="UP000280368">
    <property type="component" value="Unassembled WGS sequence"/>
</dbReference>
<reference evidence="1 2" key="1">
    <citation type="submission" date="2018-10" db="EMBL/GenBank/DDBJ databases">
        <title>Genomic Encyclopedia of Archaeal and Bacterial Type Strains, Phase II (KMG-II): from individual species to whole genera.</title>
        <authorList>
            <person name="Goeker M."/>
        </authorList>
    </citation>
    <scope>NUCLEOTIDE SEQUENCE [LARGE SCALE GENOMIC DNA]</scope>
    <source>
        <strain evidence="1 2">DSM 19727</strain>
    </source>
</reference>
<proteinExistence type="predicted"/>
<dbReference type="AlphaFoldDB" id="A0A3L9ZJG8"/>
<organism evidence="1 2">
    <name type="scientific">Flavobacterium weaverense</name>
    <dbReference type="NCBI Taxonomy" id="271156"/>
    <lineage>
        <taxon>Bacteria</taxon>
        <taxon>Pseudomonadati</taxon>
        <taxon>Bacteroidota</taxon>
        <taxon>Flavobacteriia</taxon>
        <taxon>Flavobacteriales</taxon>
        <taxon>Flavobacteriaceae</taxon>
        <taxon>Flavobacterium</taxon>
    </lineage>
</organism>
<sequence length="143" mass="16367">MENESIGFALAAIKTEQFALFEEKYSSKKELNITTSLEFKINEEQKLIGVFATFTFEQSKKTFIKIQVSCHFNIEPNTWTSFLKDNNVVFPKNFICHLTMLTIGTSRGILHAKTEGTEFNKFILPTINVNQLVDKDAEFNLST</sequence>
<accession>A0A3L9ZJG8</accession>
<gene>
    <name evidence="1" type="ORF">BC961_2684</name>
</gene>
<dbReference type="OrthoDB" id="595022at2"/>
<evidence type="ECO:0000313" key="2">
    <source>
        <dbReference type="Proteomes" id="UP000280368"/>
    </source>
</evidence>
<dbReference type="EMBL" id="REFH01000011">
    <property type="protein sequence ID" value="RMA73081.1"/>
    <property type="molecule type" value="Genomic_DNA"/>
</dbReference>
<protein>
    <submittedName>
        <fullName evidence="1">Uncharacterized protein</fullName>
    </submittedName>
</protein>
<comment type="caution">
    <text evidence="1">The sequence shown here is derived from an EMBL/GenBank/DDBJ whole genome shotgun (WGS) entry which is preliminary data.</text>
</comment>
<name>A0A3L9ZJG8_9FLAO</name>